<dbReference type="NCBIfam" id="TIGR00997">
    <property type="entry name" value="ispZ"/>
    <property type="match status" value="1"/>
</dbReference>
<keyword evidence="2 5" id="KW-0812">Transmembrane</keyword>
<evidence type="ECO:0000256" key="1">
    <source>
        <dbReference type="ARBA" id="ARBA00022475"/>
    </source>
</evidence>
<evidence type="ECO:0000313" key="7">
    <source>
        <dbReference type="Proteomes" id="UP000297839"/>
    </source>
</evidence>
<keyword evidence="4 5" id="KW-0472">Membrane</keyword>
<feature type="transmembrane region" description="Helical" evidence="5">
    <location>
        <begin position="20"/>
        <end position="40"/>
    </location>
</feature>
<gene>
    <name evidence="5" type="primary">yciB</name>
    <name evidence="6" type="ORF">EZ216_03275</name>
</gene>
<feature type="transmembrane region" description="Helical" evidence="5">
    <location>
        <begin position="145"/>
        <end position="168"/>
    </location>
</feature>
<keyword evidence="1 5" id="KW-1003">Cell membrane</keyword>
<dbReference type="RefSeq" id="WP_135248135.1">
    <property type="nucleotide sequence ID" value="NZ_SMLK01000001.1"/>
</dbReference>
<protein>
    <recommendedName>
        <fullName evidence="5">Inner membrane-spanning protein YciB</fullName>
    </recommendedName>
</protein>
<reference evidence="6 7" key="1">
    <citation type="submission" date="2019-03" db="EMBL/GenBank/DDBJ databases">
        <title>Ramlibacter sp. 18x22-1, whole genome shotgun sequence.</title>
        <authorList>
            <person name="Zhang X."/>
            <person name="Feng G."/>
            <person name="Zhu H."/>
        </authorList>
    </citation>
    <scope>NUCLEOTIDE SEQUENCE [LARGE SCALE GENOMIC DNA]</scope>
    <source>
        <strain evidence="6 7">18x22-1</strain>
    </source>
</reference>
<comment type="subcellular location">
    <subcellularLocation>
        <location evidence="5">Cell inner membrane</location>
        <topology evidence="5">Multi-pass membrane protein</topology>
    </subcellularLocation>
</comment>
<evidence type="ECO:0000256" key="2">
    <source>
        <dbReference type="ARBA" id="ARBA00022692"/>
    </source>
</evidence>
<feature type="transmembrane region" description="Helical" evidence="5">
    <location>
        <begin position="80"/>
        <end position="97"/>
    </location>
</feature>
<comment type="function">
    <text evidence="5">Plays a role in cell envelope biogenesis, maintenance of cell envelope integrity and membrane homeostasis.</text>
</comment>
<evidence type="ECO:0000256" key="4">
    <source>
        <dbReference type="ARBA" id="ARBA00023136"/>
    </source>
</evidence>
<dbReference type="Pfam" id="PF04279">
    <property type="entry name" value="IspA"/>
    <property type="match status" value="1"/>
</dbReference>
<dbReference type="NCBIfam" id="NF001325">
    <property type="entry name" value="PRK00259.1-3"/>
    <property type="match status" value="1"/>
</dbReference>
<keyword evidence="3 5" id="KW-1133">Transmembrane helix</keyword>
<dbReference type="EMBL" id="SMLK01000001">
    <property type="protein sequence ID" value="TFZ08198.1"/>
    <property type="molecule type" value="Genomic_DNA"/>
</dbReference>
<organism evidence="6 7">
    <name type="scientific">Ramlibacter humi</name>
    <dbReference type="NCBI Taxonomy" id="2530451"/>
    <lineage>
        <taxon>Bacteria</taxon>
        <taxon>Pseudomonadati</taxon>
        <taxon>Pseudomonadota</taxon>
        <taxon>Betaproteobacteria</taxon>
        <taxon>Burkholderiales</taxon>
        <taxon>Comamonadaceae</taxon>
        <taxon>Ramlibacter</taxon>
    </lineage>
</organism>
<name>A0A4Z0CCK2_9BURK</name>
<dbReference type="HAMAP" id="MF_00189">
    <property type="entry name" value="YciB"/>
    <property type="match status" value="1"/>
</dbReference>
<dbReference type="Proteomes" id="UP000297839">
    <property type="component" value="Unassembled WGS sequence"/>
</dbReference>
<dbReference type="OrthoDB" id="9788219at2"/>
<feature type="transmembrane region" description="Helical" evidence="5">
    <location>
        <begin position="52"/>
        <end position="74"/>
    </location>
</feature>
<evidence type="ECO:0000256" key="5">
    <source>
        <dbReference type="HAMAP-Rule" id="MF_00189"/>
    </source>
</evidence>
<comment type="caution">
    <text evidence="6">The sequence shown here is derived from an EMBL/GenBank/DDBJ whole genome shotgun (WGS) entry which is preliminary data.</text>
</comment>
<proteinExistence type="inferred from homology"/>
<sequence>MKILIDFAPIAVFFVAYKLWDIWVATGVAIAATIAQIAYLRWSTGKVEPMQWLSLAVIVVFGGATIALHDPLFIKWKPSILYWCFAAVLAFGQLVLKRNLLKSAMGSQMELPDAAWKVLTWSWCGFFAAMGALNLWVAMNFSEQAWVNFKVFGLFGLMVVFVIAQAVYMSRLVKDPDPAEGGNP</sequence>
<keyword evidence="7" id="KW-1185">Reference proteome</keyword>
<dbReference type="PANTHER" id="PTHR36917:SF1">
    <property type="entry name" value="INNER MEMBRANE-SPANNING PROTEIN YCIB"/>
    <property type="match status" value="1"/>
</dbReference>
<comment type="similarity">
    <text evidence="5">Belongs to the YciB family.</text>
</comment>
<dbReference type="GO" id="GO:0005886">
    <property type="term" value="C:plasma membrane"/>
    <property type="evidence" value="ECO:0007669"/>
    <property type="project" value="UniProtKB-SubCell"/>
</dbReference>
<feature type="transmembrane region" description="Helical" evidence="5">
    <location>
        <begin position="118"/>
        <end position="139"/>
    </location>
</feature>
<keyword evidence="5" id="KW-0997">Cell inner membrane</keyword>
<accession>A0A4Z0CCK2</accession>
<evidence type="ECO:0000313" key="6">
    <source>
        <dbReference type="EMBL" id="TFZ08198.1"/>
    </source>
</evidence>
<dbReference type="PANTHER" id="PTHR36917">
    <property type="entry name" value="INTRACELLULAR SEPTATION PROTEIN A-RELATED"/>
    <property type="match status" value="1"/>
</dbReference>
<dbReference type="InterPro" id="IPR006008">
    <property type="entry name" value="YciB"/>
</dbReference>
<evidence type="ECO:0000256" key="3">
    <source>
        <dbReference type="ARBA" id="ARBA00022989"/>
    </source>
</evidence>
<dbReference type="AlphaFoldDB" id="A0A4Z0CCK2"/>